<protein>
    <submittedName>
        <fullName evidence="1">Uncharacterized protein</fullName>
    </submittedName>
</protein>
<sequence length="44" mass="5069">MRLDTSEKASWLKPRAFLTVFNAFANEFPAATYGFPRKTKMTAR</sequence>
<accession>A0A2R3IYD7</accession>
<proteinExistence type="predicted"/>
<dbReference type="EMBL" id="CP027169">
    <property type="protein sequence ID" value="AVK06903.1"/>
    <property type="molecule type" value="Genomic_DNA"/>
</dbReference>
<evidence type="ECO:0000313" key="1">
    <source>
        <dbReference type="EMBL" id="AVK06903.1"/>
    </source>
</evidence>
<organism evidence="1 2">
    <name type="scientific">Pseudomonas paraeruginosa</name>
    <dbReference type="NCBI Taxonomy" id="2994495"/>
    <lineage>
        <taxon>Bacteria</taxon>
        <taxon>Pseudomonadati</taxon>
        <taxon>Pseudomonadota</taxon>
        <taxon>Gammaproteobacteria</taxon>
        <taxon>Pseudomonadales</taxon>
        <taxon>Pseudomonadaceae</taxon>
        <taxon>Pseudomonas</taxon>
    </lineage>
</organism>
<dbReference type="Proteomes" id="UP000238390">
    <property type="component" value="Chromosome"/>
</dbReference>
<dbReference type="AlphaFoldDB" id="A0A2R3IYD7"/>
<keyword evidence="2" id="KW-1185">Reference proteome</keyword>
<gene>
    <name evidence="1" type="ORF">CSB93_0037</name>
</gene>
<name>A0A2R3IYD7_9PSED</name>
<reference evidence="1 2" key="1">
    <citation type="submission" date="2018-02" db="EMBL/GenBank/DDBJ databases">
        <title>FDA/CDC Antimicrobial Resistant Isolate Bank Genome Sequencing.</title>
        <authorList>
            <person name="Benahmed F.H."/>
            <person name="Lutgring J.D."/>
            <person name="Yoo B."/>
            <person name="Machado M."/>
            <person name="Brown A."/>
            <person name="McAllister G."/>
            <person name="Perry A."/>
            <person name="Halpin A.L."/>
            <person name="Vavikolanu K."/>
            <person name="Ott S."/>
            <person name="Zhao X."/>
            <person name="Tallon L.J."/>
            <person name="Sadzewicz L."/>
            <person name="Aluvathingal J."/>
            <person name="Nadendla S."/>
            <person name="Voskania-kordi A."/>
            <person name="Simonyan V."/>
            <person name="Patel J."/>
            <person name="Shawar R.M."/>
        </authorList>
    </citation>
    <scope>NUCLEOTIDE SEQUENCE [LARGE SCALE GENOMIC DNA]</scope>
    <source>
        <strain evidence="1 2">AR_0356</strain>
    </source>
</reference>
<evidence type="ECO:0000313" key="2">
    <source>
        <dbReference type="Proteomes" id="UP000238390"/>
    </source>
</evidence>